<feature type="compositionally biased region" description="Basic residues" evidence="1">
    <location>
        <begin position="16"/>
        <end position="28"/>
    </location>
</feature>
<proteinExistence type="predicted"/>
<dbReference type="Pfam" id="PF12680">
    <property type="entry name" value="SnoaL_2"/>
    <property type="match status" value="1"/>
</dbReference>
<evidence type="ECO:0000313" key="4">
    <source>
        <dbReference type="Proteomes" id="UP000320011"/>
    </source>
</evidence>
<dbReference type="InterPro" id="IPR032710">
    <property type="entry name" value="NTF2-like_dom_sf"/>
</dbReference>
<dbReference type="OrthoDB" id="3574881at2"/>
<dbReference type="PANTHER" id="PTHR41252:SF1">
    <property type="entry name" value="BLR2505 PROTEIN"/>
    <property type="match status" value="1"/>
</dbReference>
<evidence type="ECO:0000313" key="3">
    <source>
        <dbReference type="EMBL" id="TVT55427.1"/>
    </source>
</evidence>
<gene>
    <name evidence="3" type="ORF">FNH05_09630</name>
</gene>
<dbReference type="InterPro" id="IPR037401">
    <property type="entry name" value="SnoaL-like"/>
</dbReference>
<comment type="caution">
    <text evidence="3">The sequence shown here is derived from an EMBL/GenBank/DDBJ whole genome shotgun (WGS) entry which is preliminary data.</text>
</comment>
<organism evidence="3 4">
    <name type="scientific">Amycolatopsis rhizosphaerae</name>
    <dbReference type="NCBI Taxonomy" id="2053003"/>
    <lineage>
        <taxon>Bacteria</taxon>
        <taxon>Bacillati</taxon>
        <taxon>Actinomycetota</taxon>
        <taxon>Actinomycetes</taxon>
        <taxon>Pseudonocardiales</taxon>
        <taxon>Pseudonocardiaceae</taxon>
        <taxon>Amycolatopsis</taxon>
    </lineage>
</organism>
<keyword evidence="4" id="KW-1185">Reference proteome</keyword>
<reference evidence="3 4" key="2">
    <citation type="submission" date="2019-08" db="EMBL/GenBank/DDBJ databases">
        <title>Amycolatopsis acidicola sp. nov., isolated from peat swamp forest soil.</title>
        <authorList>
            <person name="Srisuk N."/>
        </authorList>
    </citation>
    <scope>NUCLEOTIDE SEQUENCE [LARGE SCALE GENOMIC DNA]</scope>
    <source>
        <strain evidence="3 4">TBRC 6029</strain>
    </source>
</reference>
<dbReference type="AlphaFoldDB" id="A0A558D332"/>
<dbReference type="Gene3D" id="3.10.450.50">
    <property type="match status" value="1"/>
</dbReference>
<protein>
    <submittedName>
        <fullName evidence="3">Nuclear transport factor 2 family protein</fullName>
    </submittedName>
</protein>
<dbReference type="SUPFAM" id="SSF54427">
    <property type="entry name" value="NTF2-like"/>
    <property type="match status" value="1"/>
</dbReference>
<evidence type="ECO:0000256" key="1">
    <source>
        <dbReference type="SAM" id="MobiDB-lite"/>
    </source>
</evidence>
<feature type="compositionally biased region" description="Basic and acidic residues" evidence="1">
    <location>
        <begin position="55"/>
        <end position="68"/>
    </location>
</feature>
<evidence type="ECO:0000259" key="2">
    <source>
        <dbReference type="Pfam" id="PF12680"/>
    </source>
</evidence>
<feature type="region of interest" description="Disordered" evidence="1">
    <location>
        <begin position="1"/>
        <end position="68"/>
    </location>
</feature>
<dbReference type="EMBL" id="VJWX01000064">
    <property type="protein sequence ID" value="TVT55427.1"/>
    <property type="molecule type" value="Genomic_DNA"/>
</dbReference>
<reference evidence="3 4" key="1">
    <citation type="submission" date="2019-07" db="EMBL/GenBank/DDBJ databases">
        <authorList>
            <person name="Duangmal K."/>
            <person name="Teo W.F.A."/>
        </authorList>
    </citation>
    <scope>NUCLEOTIDE SEQUENCE [LARGE SCALE GENOMIC DNA]</scope>
    <source>
        <strain evidence="3 4">TBRC 6029</strain>
    </source>
</reference>
<name>A0A558D332_9PSEU</name>
<accession>A0A558D332</accession>
<dbReference type="PANTHER" id="PTHR41252">
    <property type="entry name" value="BLR2505 PROTEIN"/>
    <property type="match status" value="1"/>
</dbReference>
<dbReference type="Proteomes" id="UP000320011">
    <property type="component" value="Unassembled WGS sequence"/>
</dbReference>
<feature type="domain" description="SnoaL-like" evidence="2">
    <location>
        <begin position="90"/>
        <end position="194"/>
    </location>
</feature>
<sequence>MRGRRRDRPWSPTGRTGRRVRRDRHRRTADRASAQPARRRARPATGFRRPLRSKQASDCRQRASADSPHHCQVSIETTLKKFYAEETAYVAAGGFGKASFDGMASCLAEDVVMYQAESLPYGGQWRGHEGIEQFMFAFGKAWESLEFFEHRFVTEAPSVVVYNRGRLRARCTGRTLDTSVMQLMTVRDGLIAEIHPFYLDTAAVREALGEV</sequence>